<gene>
    <name evidence="1" type="ORF">SS1G_11692</name>
</gene>
<dbReference type="InParanoid" id="A7F271"/>
<dbReference type="RefSeq" id="XP_001587699.1">
    <property type="nucleotide sequence ID" value="XM_001587649.1"/>
</dbReference>
<dbReference type="AlphaFoldDB" id="A7F271"/>
<proteinExistence type="predicted"/>
<accession>A7F271</accession>
<dbReference type="GeneID" id="5483715"/>
<dbReference type="Proteomes" id="UP000001312">
    <property type="component" value="Unassembled WGS sequence"/>
</dbReference>
<keyword evidence="2" id="KW-1185">Reference proteome</keyword>
<evidence type="ECO:0000313" key="2">
    <source>
        <dbReference type="Proteomes" id="UP000001312"/>
    </source>
</evidence>
<evidence type="ECO:0000313" key="1">
    <source>
        <dbReference type="EMBL" id="EDN95813.1"/>
    </source>
</evidence>
<dbReference type="EMBL" id="CH476638">
    <property type="protein sequence ID" value="EDN95813.1"/>
    <property type="molecule type" value="Genomic_DNA"/>
</dbReference>
<reference evidence="2" key="1">
    <citation type="journal article" date="2011" name="PLoS Genet.">
        <title>Genomic analysis of the necrotrophic fungal pathogens Sclerotinia sclerotiorum and Botrytis cinerea.</title>
        <authorList>
            <person name="Amselem J."/>
            <person name="Cuomo C.A."/>
            <person name="van Kan J.A."/>
            <person name="Viaud M."/>
            <person name="Benito E.P."/>
            <person name="Couloux A."/>
            <person name="Coutinho P.M."/>
            <person name="de Vries R.P."/>
            <person name="Dyer P.S."/>
            <person name="Fillinger S."/>
            <person name="Fournier E."/>
            <person name="Gout L."/>
            <person name="Hahn M."/>
            <person name="Kohn L."/>
            <person name="Lapalu N."/>
            <person name="Plummer K.M."/>
            <person name="Pradier J.M."/>
            <person name="Quevillon E."/>
            <person name="Sharon A."/>
            <person name="Simon A."/>
            <person name="ten Have A."/>
            <person name="Tudzynski B."/>
            <person name="Tudzynski P."/>
            <person name="Wincker P."/>
            <person name="Andrew M."/>
            <person name="Anthouard V."/>
            <person name="Beever R.E."/>
            <person name="Beffa R."/>
            <person name="Benoit I."/>
            <person name="Bouzid O."/>
            <person name="Brault B."/>
            <person name="Chen Z."/>
            <person name="Choquer M."/>
            <person name="Collemare J."/>
            <person name="Cotton P."/>
            <person name="Danchin E.G."/>
            <person name="Da Silva C."/>
            <person name="Gautier A."/>
            <person name="Giraud C."/>
            <person name="Giraud T."/>
            <person name="Gonzalez C."/>
            <person name="Grossetete S."/>
            <person name="Guldener U."/>
            <person name="Henrissat B."/>
            <person name="Howlett B.J."/>
            <person name="Kodira C."/>
            <person name="Kretschmer M."/>
            <person name="Lappartient A."/>
            <person name="Leroch M."/>
            <person name="Levis C."/>
            <person name="Mauceli E."/>
            <person name="Neuveglise C."/>
            <person name="Oeser B."/>
            <person name="Pearson M."/>
            <person name="Poulain J."/>
            <person name="Poussereau N."/>
            <person name="Quesneville H."/>
            <person name="Rascle C."/>
            <person name="Schumacher J."/>
            <person name="Segurens B."/>
            <person name="Sexton A."/>
            <person name="Silva E."/>
            <person name="Sirven C."/>
            <person name="Soanes D.M."/>
            <person name="Talbot N.J."/>
            <person name="Templeton M."/>
            <person name="Yandava C."/>
            <person name="Yarden O."/>
            <person name="Zeng Q."/>
            <person name="Rollins J.A."/>
            <person name="Lebrun M.H."/>
            <person name="Dickman M."/>
        </authorList>
    </citation>
    <scope>NUCLEOTIDE SEQUENCE [LARGE SCALE GENOMIC DNA]</scope>
    <source>
        <strain evidence="2">ATCC 18683 / 1980 / Ss-1</strain>
    </source>
</reference>
<sequence>MAQRIVPEMAHYSQRAVLKPRPGLDQSAYRVPAPWERVKPIKPVTEEHKETIIKYYPFKDCLDDYQNRPLFDTV</sequence>
<name>A7F271_SCLS1</name>
<organism evidence="1 2">
    <name type="scientific">Sclerotinia sclerotiorum (strain ATCC 18683 / 1980 / Ss-1)</name>
    <name type="common">White mold</name>
    <name type="synonym">Whetzelinia sclerotiorum</name>
    <dbReference type="NCBI Taxonomy" id="665079"/>
    <lineage>
        <taxon>Eukaryota</taxon>
        <taxon>Fungi</taxon>
        <taxon>Dikarya</taxon>
        <taxon>Ascomycota</taxon>
        <taxon>Pezizomycotina</taxon>
        <taxon>Leotiomycetes</taxon>
        <taxon>Helotiales</taxon>
        <taxon>Sclerotiniaceae</taxon>
        <taxon>Sclerotinia</taxon>
    </lineage>
</organism>
<dbReference type="KEGG" id="ssl:SS1G_11692"/>
<protein>
    <submittedName>
        <fullName evidence="1">Uncharacterized protein</fullName>
    </submittedName>
</protein>